<protein>
    <recommendedName>
        <fullName evidence="4">Competence protein ComGF</fullName>
    </recommendedName>
</protein>
<keyword evidence="1" id="KW-0472">Membrane</keyword>
<reference evidence="2 3" key="1">
    <citation type="submission" date="2014-12" db="EMBL/GenBank/DDBJ databases">
        <title>Comparative genomics of the lactic acid bacteria isolated from the honey bee gut.</title>
        <authorList>
            <person name="Ellegaard K.M."/>
            <person name="Tamarit D."/>
            <person name="Javelind E."/>
            <person name="Olofsson T."/>
            <person name="Andersson S.G."/>
            <person name="Vasquez A."/>
        </authorList>
    </citation>
    <scope>NUCLEOTIDE SEQUENCE [LARGE SCALE GENOMIC DNA]</scope>
    <source>
        <strain evidence="2 3">Hon2</strain>
    </source>
</reference>
<proteinExistence type="predicted"/>
<sequence length="102" mass="12316">MKKKHRAVLLLDDMLAFFLVLQAVMIIPLCIIPTQQNLSTVQQQTFFKLACWQKLQHPNIQELTLKNQHYTFQDRGAKLEVYQQKKRLEYDRLQKTFRFFTE</sequence>
<dbReference type="OrthoDB" id="9883408at2"/>
<organism evidence="2 3">
    <name type="scientific">Bombilactobacillus mellis</name>
    <dbReference type="NCBI Taxonomy" id="1218508"/>
    <lineage>
        <taxon>Bacteria</taxon>
        <taxon>Bacillati</taxon>
        <taxon>Bacillota</taxon>
        <taxon>Bacilli</taxon>
        <taxon>Lactobacillales</taxon>
        <taxon>Lactobacillaceae</taxon>
        <taxon>Bombilactobacillus</taxon>
    </lineage>
</organism>
<keyword evidence="1" id="KW-1133">Transmembrane helix</keyword>
<dbReference type="PATRIC" id="fig|1218508.4.peg.1106"/>
<dbReference type="STRING" id="1218508.JG29_11200"/>
<dbReference type="EMBL" id="JXBZ01000008">
    <property type="protein sequence ID" value="KJY48710.1"/>
    <property type="molecule type" value="Genomic_DNA"/>
</dbReference>
<keyword evidence="3" id="KW-1185">Reference proteome</keyword>
<accession>A0A0F4KQN0</accession>
<dbReference type="AlphaFoldDB" id="A0A0F4KQN0"/>
<gene>
    <name evidence="2" type="ORF">JG29_11200</name>
</gene>
<feature type="transmembrane region" description="Helical" evidence="1">
    <location>
        <begin position="7"/>
        <end position="29"/>
    </location>
</feature>
<evidence type="ECO:0000313" key="3">
    <source>
        <dbReference type="Proteomes" id="UP000033695"/>
    </source>
</evidence>
<evidence type="ECO:0008006" key="4">
    <source>
        <dbReference type="Google" id="ProtNLM"/>
    </source>
</evidence>
<dbReference type="RefSeq" id="WP_045922974.1">
    <property type="nucleotide sequence ID" value="NZ_JBHTHW010000008.1"/>
</dbReference>
<dbReference type="HOGENOM" id="CLU_2273781_0_0_9"/>
<dbReference type="Proteomes" id="UP000033695">
    <property type="component" value="Unassembled WGS sequence"/>
</dbReference>
<keyword evidence="1" id="KW-0812">Transmembrane</keyword>
<name>A0A0F4KQN0_9LACO</name>
<evidence type="ECO:0000256" key="1">
    <source>
        <dbReference type="SAM" id="Phobius"/>
    </source>
</evidence>
<evidence type="ECO:0000313" key="2">
    <source>
        <dbReference type="EMBL" id="KJY48710.1"/>
    </source>
</evidence>
<comment type="caution">
    <text evidence="2">The sequence shown here is derived from an EMBL/GenBank/DDBJ whole genome shotgun (WGS) entry which is preliminary data.</text>
</comment>